<organism evidence="3 4">
    <name type="scientific">Stygiobacter electus</name>
    <dbReference type="NCBI Taxonomy" id="3032292"/>
    <lineage>
        <taxon>Bacteria</taxon>
        <taxon>Pseudomonadati</taxon>
        <taxon>Ignavibacteriota</taxon>
        <taxon>Ignavibacteria</taxon>
        <taxon>Ignavibacteriales</taxon>
        <taxon>Melioribacteraceae</taxon>
        <taxon>Stygiobacter</taxon>
    </lineage>
</organism>
<dbReference type="RefSeq" id="WP_321535790.1">
    <property type="nucleotide sequence ID" value="NZ_JARGDL010000009.1"/>
</dbReference>
<sequence>MKVTRKDFLKSSVILTGGLFLPGFKFLNPLQEQKFKFTDLRNNIGIFTERGGTIGYYATKDVLVVVDSQFPDTAKNLIEGLKQKTDRKIDLLFNTHHHGDHTSGNVFLKDYAVKIIAHENCKALQEKNYGNNPEKPQAYPNITFKNKWTQNLGKEKVTAIYFGAAHTGGDSVIHFEKANIAHLGDLVFNKTYPYIDPNGGGSIKGWHNVLGKVIKHFSKDTLFIFGHAINDDLLTGSIEDVKEMQNYFEALIDFVSNEIKKGKTKEEIINSSSIPKYENLKERFQGGKKMNLERAYDQLKQG</sequence>
<dbReference type="PANTHER" id="PTHR42951:SF4">
    <property type="entry name" value="ACYL-COENZYME A THIOESTERASE MBLAC2"/>
    <property type="match status" value="1"/>
</dbReference>
<comment type="caution">
    <text evidence="3">The sequence shown here is derived from an EMBL/GenBank/DDBJ whole genome shotgun (WGS) entry which is preliminary data.</text>
</comment>
<dbReference type="InterPro" id="IPR001279">
    <property type="entry name" value="Metallo-B-lactamas"/>
</dbReference>
<accession>A0AAE3P1I6</accession>
<dbReference type="Proteomes" id="UP001221302">
    <property type="component" value="Unassembled WGS sequence"/>
</dbReference>
<feature type="domain" description="Metallo-beta-lactamase" evidence="2">
    <location>
        <begin position="51"/>
        <end position="227"/>
    </location>
</feature>
<keyword evidence="4" id="KW-1185">Reference proteome</keyword>
<dbReference type="CDD" id="cd16282">
    <property type="entry name" value="metallo-hydrolase-like_MBL-fold"/>
    <property type="match status" value="1"/>
</dbReference>
<dbReference type="SMART" id="SM00849">
    <property type="entry name" value="Lactamase_B"/>
    <property type="match status" value="1"/>
</dbReference>
<gene>
    <name evidence="3" type="ORF">P0M35_07655</name>
</gene>
<dbReference type="GO" id="GO:0017001">
    <property type="term" value="P:antibiotic catabolic process"/>
    <property type="evidence" value="ECO:0007669"/>
    <property type="project" value="UniProtKB-ARBA"/>
</dbReference>
<evidence type="ECO:0000313" key="3">
    <source>
        <dbReference type="EMBL" id="MDF1612022.1"/>
    </source>
</evidence>
<protein>
    <submittedName>
        <fullName evidence="3">MBL fold metallo-hydrolase</fullName>
    </submittedName>
</protein>
<dbReference type="Pfam" id="PF00753">
    <property type="entry name" value="Lactamase_B"/>
    <property type="match status" value="1"/>
</dbReference>
<evidence type="ECO:0000259" key="2">
    <source>
        <dbReference type="SMART" id="SM00849"/>
    </source>
</evidence>
<dbReference type="InterPro" id="IPR036866">
    <property type="entry name" value="RibonucZ/Hydroxyglut_hydro"/>
</dbReference>
<dbReference type="SUPFAM" id="SSF56281">
    <property type="entry name" value="Metallo-hydrolase/oxidoreductase"/>
    <property type="match status" value="1"/>
</dbReference>
<comment type="similarity">
    <text evidence="1">Belongs to the metallo-beta-lactamase superfamily. Class-B beta-lactamase family.</text>
</comment>
<proteinExistence type="inferred from homology"/>
<dbReference type="InterPro" id="IPR050855">
    <property type="entry name" value="NDM-1-like"/>
</dbReference>
<name>A0AAE3P1I6_9BACT</name>
<dbReference type="EMBL" id="JARGDL010000009">
    <property type="protein sequence ID" value="MDF1612022.1"/>
    <property type="molecule type" value="Genomic_DNA"/>
</dbReference>
<dbReference type="AlphaFoldDB" id="A0AAE3P1I6"/>
<dbReference type="PANTHER" id="PTHR42951">
    <property type="entry name" value="METALLO-BETA-LACTAMASE DOMAIN-CONTAINING"/>
    <property type="match status" value="1"/>
</dbReference>
<evidence type="ECO:0000313" key="4">
    <source>
        <dbReference type="Proteomes" id="UP001221302"/>
    </source>
</evidence>
<dbReference type="Gene3D" id="3.60.15.10">
    <property type="entry name" value="Ribonuclease Z/Hydroxyacylglutathione hydrolase-like"/>
    <property type="match status" value="1"/>
</dbReference>
<reference evidence="3" key="1">
    <citation type="submission" date="2023-03" db="EMBL/GenBank/DDBJ databases">
        <title>Stygiobacter electus gen. nov., sp. nov., facultatively anaerobic thermotolerant bacterium of the class Ignavibacteria from a well of Yessentuki mineral water deposit.</title>
        <authorList>
            <person name="Podosokorskaya O.A."/>
            <person name="Elcheninov A.G."/>
            <person name="Petrova N.F."/>
            <person name="Zavarzina D.G."/>
            <person name="Kublanov I.V."/>
            <person name="Merkel A.Y."/>
        </authorList>
    </citation>
    <scope>NUCLEOTIDE SEQUENCE</scope>
    <source>
        <strain evidence="3">09-Me</strain>
    </source>
</reference>
<evidence type="ECO:0000256" key="1">
    <source>
        <dbReference type="ARBA" id="ARBA00005250"/>
    </source>
</evidence>